<reference evidence="3" key="1">
    <citation type="submission" date="2024-05" db="EMBL/GenBank/DDBJ databases">
        <title>Planctomycetes of the genus Singulisphaera possess chitinolytic capabilities.</title>
        <authorList>
            <person name="Ivanova A."/>
        </authorList>
    </citation>
    <scope>NUCLEOTIDE SEQUENCE</scope>
    <source>
        <strain evidence="3">Ch08T</strain>
    </source>
</reference>
<sequence>MAPATSIWSGAVDGLWSSAGNWDTPPTAGSDLIFPDGAANLANVNDLAAGTSFASFTVSGDGYTINGAAIGLDGVLDVSHAAGTDTINLPIGFSGTATIEVDQAGAVLVLGGVISGSTGLTKVGAGALDLQADNAYTGTTTVTGGVLVVDGQQPGSPVALSAGTSLRGAGTVGGITATAGTVKPGDTSPAILTGTGNLNFDAASTFAVALNGTTAGTNYSQLGVNGQVSLGGATLQSTLGYTPADHDQYTIIDNKGAAAINGIFAGLPQGATVVVANETFQISYTGGDGNDVVLTHLLGTTTSLAAAPTASVFGQPVTLTATVIASDPGQLDSPTGTVEFFNGSTSLGTATILGGIATLSTTALPAGSDAVTARYNGDAEFASSTSPAITVTVAKSNTTTTLNVAPTSSVIGQAVTLTTTVAAVSPGSGTPTGTVEFFSGITSLGTATLANGVATLTTLVLPLGNDSITAKYLGSANFAENTSATVIATVSQASTTTTLTTSPNPSSVGQSTTLTATLAVVSPGSGFPTGTVEFFNGATSLGTATISNGVATLNTTALPLGTSSLTARYQGDVNYTTSTSAAKIQTVSPATSTSLTANPTSGPFGTTVTLTATVAPASGTGTLTGNVVFMSGTTPLGTAAVSNGVATLVTSTIPGGTNSITAQYQGDSNFGGSTSAPVNVTVAKVDTTSALTVSPLNSGLGNPVTLTVTITSTSTSAVKPSGTVQFFDGAVAIGTATVSSAGIATLTTSALTLGSHSITAKYAGDGNFNASTSPAVTQNVGQLSTTTLSVTPTESVSGQTVTLTAAVTATSAPGTPTGTVEFFSGQTSLGTATIINGVATLTTTALPVGVNNAITAKYSGDTTFGASTSLASSVTVTKADTTIAVTVTPNPAGFGDQWTLTATITAASPGSGTPAGTVQFFTNGTAIGNPVTLVNGVATLSTSAMPLGTSTITARYSGNTNFVTRDAATTASVTQSNSIVDLTSSILNPTAKQAITLTATVSPTNSGTSSPTGTVQFFANGVLLGTGTLSSGRATFVTTDLAVGVDTVTAVYLGDANFSTSTSPDLTVVVGDQTEQFLNQVYINSVGRPATLDELDFYRTQLTVGVPRNKVVARIVNSPDGQANAVTVVYRTFLRREPTFREVLRGLQSQKRSQGFGAEIQVLGSQEYYQTQGGGTINGFLTALYADVLGTAIPSSAEARLTRQLRQGVSRTSVASSVVLSQPGKSAFVTFLYQQFFSTTPTTQQRARSVGILNRGGFVNQVVTDLLSSNDFYDQFANIS</sequence>
<organism evidence="3">
    <name type="scientific">Singulisphaera sp. Ch08</name>
    <dbReference type="NCBI Taxonomy" id="3120278"/>
    <lineage>
        <taxon>Bacteria</taxon>
        <taxon>Pseudomonadati</taxon>
        <taxon>Planctomycetota</taxon>
        <taxon>Planctomycetia</taxon>
        <taxon>Isosphaerales</taxon>
        <taxon>Isosphaeraceae</taxon>
        <taxon>Singulisphaera</taxon>
    </lineage>
</organism>
<dbReference type="InterPro" id="IPR011050">
    <property type="entry name" value="Pectin_lyase_fold/virulence"/>
</dbReference>
<dbReference type="Gene3D" id="2.60.40.10">
    <property type="entry name" value="Immunoglobulins"/>
    <property type="match status" value="8"/>
</dbReference>
<accession>A0AAU7C7Y8</accession>
<gene>
    <name evidence="3" type="ORF">V5E97_23605</name>
</gene>
<dbReference type="InterPro" id="IPR013425">
    <property type="entry name" value="Autotrns_rpt"/>
</dbReference>
<evidence type="ECO:0000259" key="2">
    <source>
        <dbReference type="Pfam" id="PF16640"/>
    </source>
</evidence>
<evidence type="ECO:0000313" key="3">
    <source>
        <dbReference type="EMBL" id="XBH01334.1"/>
    </source>
</evidence>
<dbReference type="InterPro" id="IPR013783">
    <property type="entry name" value="Ig-like_fold"/>
</dbReference>
<feature type="domain" description="Bacterial Ig-like" evidence="2">
    <location>
        <begin position="305"/>
        <end position="394"/>
    </location>
</feature>
<dbReference type="EMBL" id="CP155447">
    <property type="protein sequence ID" value="XBH01334.1"/>
    <property type="molecule type" value="Genomic_DNA"/>
</dbReference>
<keyword evidence="1" id="KW-0732">Signal</keyword>
<dbReference type="InterPro" id="IPR032109">
    <property type="entry name" value="Big_3_5"/>
</dbReference>
<dbReference type="Pfam" id="PF12951">
    <property type="entry name" value="PATR"/>
    <property type="match status" value="1"/>
</dbReference>
<name>A0AAU7C7Y8_9BACT</name>
<dbReference type="AlphaFoldDB" id="A0AAU7C7Y8"/>
<feature type="domain" description="Bacterial Ig-like" evidence="2">
    <location>
        <begin position="403"/>
        <end position="490"/>
    </location>
</feature>
<dbReference type="RefSeq" id="WP_406694032.1">
    <property type="nucleotide sequence ID" value="NZ_CP155447.1"/>
</dbReference>
<feature type="domain" description="Bacterial Ig-like" evidence="2">
    <location>
        <begin position="499"/>
        <end position="587"/>
    </location>
</feature>
<dbReference type="SUPFAM" id="SSF51126">
    <property type="entry name" value="Pectin lyase-like"/>
    <property type="match status" value="1"/>
</dbReference>
<feature type="domain" description="Bacterial Ig-like" evidence="2">
    <location>
        <begin position="789"/>
        <end position="877"/>
    </location>
</feature>
<dbReference type="NCBIfam" id="TIGR02601">
    <property type="entry name" value="autotrns_rpt"/>
    <property type="match status" value="1"/>
</dbReference>
<feature type="domain" description="Bacterial Ig-like" evidence="2">
    <location>
        <begin position="595"/>
        <end position="683"/>
    </location>
</feature>
<feature type="domain" description="Bacterial Ig-like" evidence="2">
    <location>
        <begin position="691"/>
        <end position="780"/>
    </location>
</feature>
<evidence type="ECO:0000256" key="1">
    <source>
        <dbReference type="ARBA" id="ARBA00022729"/>
    </source>
</evidence>
<proteinExistence type="predicted"/>
<protein>
    <submittedName>
        <fullName evidence="3">Ig-like domain-containing protein</fullName>
    </submittedName>
</protein>
<dbReference type="Pfam" id="PF16640">
    <property type="entry name" value="Big_3_5"/>
    <property type="match status" value="8"/>
</dbReference>
<feature type="domain" description="Bacterial Ig-like" evidence="2">
    <location>
        <begin position="885"/>
        <end position="973"/>
    </location>
</feature>
<feature type="domain" description="Bacterial Ig-like" evidence="2">
    <location>
        <begin position="983"/>
        <end position="1070"/>
    </location>
</feature>